<dbReference type="InterPro" id="IPR034984">
    <property type="entry name" value="Imelysin-like_IPPA"/>
</dbReference>
<organism evidence="5 6">
    <name type="scientific">Chryseolinea soli</name>
    <dbReference type="NCBI Taxonomy" id="2321403"/>
    <lineage>
        <taxon>Bacteria</taxon>
        <taxon>Pseudomonadati</taxon>
        <taxon>Bacteroidota</taxon>
        <taxon>Cytophagia</taxon>
        <taxon>Cytophagales</taxon>
        <taxon>Fulvivirgaceae</taxon>
        <taxon>Chryseolinea</taxon>
    </lineage>
</organism>
<dbReference type="AlphaFoldDB" id="A0A385SW79"/>
<feature type="domain" description="Imelysin-like" evidence="4">
    <location>
        <begin position="52"/>
        <end position="349"/>
    </location>
</feature>
<feature type="signal peptide" evidence="3">
    <location>
        <begin position="1"/>
        <end position="23"/>
    </location>
</feature>
<dbReference type="GO" id="GO:0030313">
    <property type="term" value="C:cell envelope"/>
    <property type="evidence" value="ECO:0007669"/>
    <property type="project" value="UniProtKB-SubCell"/>
</dbReference>
<dbReference type="KEGG" id="chk:D4L85_21845"/>
<keyword evidence="6" id="KW-1185">Reference proteome</keyword>
<comment type="subcellular location">
    <subcellularLocation>
        <location evidence="1">Cell envelope</location>
    </subcellularLocation>
</comment>
<dbReference type="RefSeq" id="WP_119756301.1">
    <property type="nucleotide sequence ID" value="NZ_CP032382.1"/>
</dbReference>
<dbReference type="Gene3D" id="1.20.1420.20">
    <property type="entry name" value="M75 peptidase, HXXE motif"/>
    <property type="match status" value="1"/>
</dbReference>
<evidence type="ECO:0000256" key="2">
    <source>
        <dbReference type="ARBA" id="ARBA00022729"/>
    </source>
</evidence>
<name>A0A385SW79_9BACT</name>
<gene>
    <name evidence="5" type="ORF">D4L85_21845</name>
</gene>
<dbReference type="Pfam" id="PF09375">
    <property type="entry name" value="Peptidase_M75"/>
    <property type="match status" value="1"/>
</dbReference>
<evidence type="ECO:0000313" key="5">
    <source>
        <dbReference type="EMBL" id="AYB33058.1"/>
    </source>
</evidence>
<dbReference type="EMBL" id="CP032382">
    <property type="protein sequence ID" value="AYB33058.1"/>
    <property type="molecule type" value="Genomic_DNA"/>
</dbReference>
<dbReference type="Proteomes" id="UP000266183">
    <property type="component" value="Chromosome"/>
</dbReference>
<feature type="chain" id="PRO_5017201680" evidence="3">
    <location>
        <begin position="24"/>
        <end position="382"/>
    </location>
</feature>
<keyword evidence="2 3" id="KW-0732">Signal</keyword>
<accession>A0A385SW79</accession>
<evidence type="ECO:0000259" key="4">
    <source>
        <dbReference type="Pfam" id="PF09375"/>
    </source>
</evidence>
<reference evidence="6" key="1">
    <citation type="submission" date="2018-09" db="EMBL/GenBank/DDBJ databases">
        <title>Chryseolinea sp. KIS68-18 isolated from soil.</title>
        <authorList>
            <person name="Weon H.-Y."/>
            <person name="Kwon S.-W."/>
            <person name="Lee S.A."/>
        </authorList>
    </citation>
    <scope>NUCLEOTIDE SEQUENCE [LARGE SCALE GENOMIC DNA]</scope>
    <source>
        <strain evidence="6">KIS68-18</strain>
    </source>
</reference>
<evidence type="ECO:0000256" key="3">
    <source>
        <dbReference type="SAM" id="SignalP"/>
    </source>
</evidence>
<evidence type="ECO:0000313" key="6">
    <source>
        <dbReference type="Proteomes" id="UP000266183"/>
    </source>
</evidence>
<sequence>MSFLNRKHIRLAGLIGLMGIAWACGSSDSGTDPVTDPLDRKPMLEHWADNIIIPSYNNFKVKLDAMTTASDAFRANPATTTLSDFRAAWVSAYTEWQKVELFEVGPGDKYTIRNFFNIYPADEAGIAEYIANPSANMAVPAAYPRQGFPALDYLINGLADADEDILVYYTTDASAAQRLAYIKRITDRMNDLLASVLGEWKGDYRETFVSKTGLDISSSTGLMVNAYALYYERFIRSGKIGIPSGALTSTGGTKHPEKVEAYYKRDISRTLAETAHQAAIDFFNGVNVLTAQEGPSFKSYLDALGAKDGSTGTALSAIINAQFSVADAKINALSADFYAQVQTNNQAMLDTYAELQKAVRMLKVDMTSAMSVTITYTDNDGD</sequence>
<protein>
    <submittedName>
        <fullName evidence="5">Peptidase M75, Imelysin</fullName>
    </submittedName>
</protein>
<dbReference type="CDD" id="cd14659">
    <property type="entry name" value="Imelysin-like_IPPA"/>
    <property type="match status" value="1"/>
</dbReference>
<evidence type="ECO:0000256" key="1">
    <source>
        <dbReference type="ARBA" id="ARBA00004196"/>
    </source>
</evidence>
<proteinExistence type="predicted"/>
<dbReference type="OrthoDB" id="650514at2"/>
<dbReference type="InterPro" id="IPR018976">
    <property type="entry name" value="Imelysin-like"/>
</dbReference>
<dbReference type="InterPro" id="IPR038352">
    <property type="entry name" value="Imelysin_sf"/>
</dbReference>